<dbReference type="InterPro" id="IPR044876">
    <property type="entry name" value="HRDC_dom_sf"/>
</dbReference>
<name>A0A366HPB4_9BACT</name>
<comment type="caution">
    <text evidence="3">The sequence shown here is derived from an EMBL/GenBank/DDBJ whole genome shotgun (WGS) entry which is preliminary data.</text>
</comment>
<dbReference type="RefSeq" id="WP_170157042.1">
    <property type="nucleotide sequence ID" value="NZ_QNRR01000003.1"/>
</dbReference>
<feature type="region of interest" description="Disordered" evidence="1">
    <location>
        <begin position="294"/>
        <end position="313"/>
    </location>
</feature>
<dbReference type="Gene3D" id="3.30.420.10">
    <property type="entry name" value="Ribonuclease H-like superfamily/Ribonuclease H"/>
    <property type="match status" value="1"/>
</dbReference>
<dbReference type="Pfam" id="PF00570">
    <property type="entry name" value="HRDC"/>
    <property type="match status" value="1"/>
</dbReference>
<dbReference type="SUPFAM" id="SSF47819">
    <property type="entry name" value="HRDC-like"/>
    <property type="match status" value="1"/>
</dbReference>
<evidence type="ECO:0000259" key="2">
    <source>
        <dbReference type="SMART" id="SM00474"/>
    </source>
</evidence>
<dbReference type="AlphaFoldDB" id="A0A366HPB4"/>
<feature type="domain" description="3'-5' exonuclease" evidence="2">
    <location>
        <begin position="11"/>
        <end position="182"/>
    </location>
</feature>
<dbReference type="InterPro" id="IPR010997">
    <property type="entry name" value="HRDC-like_sf"/>
</dbReference>
<reference evidence="3 4" key="1">
    <citation type="submission" date="2018-06" db="EMBL/GenBank/DDBJ databases">
        <title>Genomic Encyclopedia of Type Strains, Phase IV (KMG-IV): sequencing the most valuable type-strain genomes for metagenomic binning, comparative biology and taxonomic classification.</title>
        <authorList>
            <person name="Goeker M."/>
        </authorList>
    </citation>
    <scope>NUCLEOTIDE SEQUENCE [LARGE SCALE GENOMIC DNA]</scope>
    <source>
        <strain evidence="3 4">DSM 25532</strain>
    </source>
</reference>
<accession>A0A366HPB4</accession>
<dbReference type="GO" id="GO:0006139">
    <property type="term" value="P:nucleobase-containing compound metabolic process"/>
    <property type="evidence" value="ECO:0007669"/>
    <property type="project" value="InterPro"/>
</dbReference>
<dbReference type="PANTHER" id="PTHR47649:SF1">
    <property type="entry name" value="RIBONUCLEASE D"/>
    <property type="match status" value="1"/>
</dbReference>
<organism evidence="3 4">
    <name type="scientific">Roseimicrobium gellanilyticum</name>
    <dbReference type="NCBI Taxonomy" id="748857"/>
    <lineage>
        <taxon>Bacteria</taxon>
        <taxon>Pseudomonadati</taxon>
        <taxon>Verrucomicrobiota</taxon>
        <taxon>Verrucomicrobiia</taxon>
        <taxon>Verrucomicrobiales</taxon>
        <taxon>Verrucomicrobiaceae</taxon>
        <taxon>Roseimicrobium</taxon>
    </lineage>
</organism>
<dbReference type="GO" id="GO:0000166">
    <property type="term" value="F:nucleotide binding"/>
    <property type="evidence" value="ECO:0007669"/>
    <property type="project" value="InterPro"/>
</dbReference>
<dbReference type="InterPro" id="IPR051086">
    <property type="entry name" value="RNase_D-like"/>
</dbReference>
<dbReference type="Proteomes" id="UP000253426">
    <property type="component" value="Unassembled WGS sequence"/>
</dbReference>
<dbReference type="Pfam" id="PF01612">
    <property type="entry name" value="DNA_pol_A_exo1"/>
    <property type="match status" value="1"/>
</dbReference>
<keyword evidence="4" id="KW-1185">Reference proteome</keyword>
<dbReference type="CDD" id="cd06142">
    <property type="entry name" value="RNaseD_exo"/>
    <property type="match status" value="1"/>
</dbReference>
<dbReference type="SUPFAM" id="SSF53098">
    <property type="entry name" value="Ribonuclease H-like"/>
    <property type="match status" value="1"/>
</dbReference>
<evidence type="ECO:0000313" key="4">
    <source>
        <dbReference type="Proteomes" id="UP000253426"/>
    </source>
</evidence>
<evidence type="ECO:0000256" key="1">
    <source>
        <dbReference type="SAM" id="MobiDB-lite"/>
    </source>
</evidence>
<proteinExistence type="predicted"/>
<gene>
    <name evidence="3" type="ORF">DES53_103333</name>
</gene>
<dbReference type="Gene3D" id="1.10.150.80">
    <property type="entry name" value="HRDC domain"/>
    <property type="match status" value="1"/>
</dbReference>
<dbReference type="GO" id="GO:0003676">
    <property type="term" value="F:nucleic acid binding"/>
    <property type="evidence" value="ECO:0007669"/>
    <property type="project" value="InterPro"/>
</dbReference>
<dbReference type="InterPro" id="IPR036397">
    <property type="entry name" value="RNaseH_sf"/>
</dbReference>
<protein>
    <submittedName>
        <fullName evidence="3">Ribonuclease D</fullName>
    </submittedName>
</protein>
<dbReference type="EMBL" id="QNRR01000003">
    <property type="protein sequence ID" value="RBP45335.1"/>
    <property type="molecule type" value="Genomic_DNA"/>
</dbReference>
<sequence>MEPASIPPASFRWIDTDEDLAALTSTLSAKLDRGEFTRTFLDTEADSLHHYTEKLCLLQLAAGGEYFLIDPLKCGNLPLLFAVLDRSELWLHGADYDLTLLKRQCAWTPHRVHDTQIAARLTGHRAFGLAALVQHYCDIALCKSSQKADWSQRPLPEKMQAYAVDDVRYLGILVERLLAELDTGKRLPWFEQSCESLRQDVLGRTEKDRTDAWRISGSGNLRPKGLAMLKELWWWRDTTASEKDVPPFKVLNNQQLINLALEFQEEGKTTHPPRWRPKWRETFTAAVHRVRQSDPDTWPQRLKRNQRRSTDEERARIEQLCALREAKAGKLGIEPSLLGSRDTLTDMVLKGGTNGSEALMPWQKEVLGLE</sequence>
<evidence type="ECO:0000313" key="3">
    <source>
        <dbReference type="EMBL" id="RBP45335.1"/>
    </source>
</evidence>
<dbReference type="InterPro" id="IPR002121">
    <property type="entry name" value="HRDC_dom"/>
</dbReference>
<dbReference type="PANTHER" id="PTHR47649">
    <property type="entry name" value="RIBONUCLEASE D"/>
    <property type="match status" value="1"/>
</dbReference>
<dbReference type="SMART" id="SM00474">
    <property type="entry name" value="35EXOc"/>
    <property type="match status" value="1"/>
</dbReference>
<dbReference type="GO" id="GO:0008408">
    <property type="term" value="F:3'-5' exonuclease activity"/>
    <property type="evidence" value="ECO:0007669"/>
    <property type="project" value="InterPro"/>
</dbReference>
<dbReference type="InterPro" id="IPR002562">
    <property type="entry name" value="3'-5'_exonuclease_dom"/>
</dbReference>
<dbReference type="InterPro" id="IPR012337">
    <property type="entry name" value="RNaseH-like_sf"/>
</dbReference>